<sequence length="301" mass="34092">MMRTLLSFCCLLVAVAVHNVTSSAQELDANVVVNMQAIPIDQRQELQTMANDVKNYLNNQRYTGADWDGARIPVDVTIYLMSRNGNTYTARLAVVSKRLVNNVPGSGAALLRIFDQEWTFDWSFNPVLTYQTLRYDDFTSLVDFYMLLAIGLDMDTYEDLGGTNVYKSAQTIAQLGAGRGINAFRTFYQPGEFTRSALVNEMLDLRYNGLRRYIFDYHDAIDQYAKNKDAGRAALTQVIADIAQFKRDKISNRSLLLQAFFDAKHMEIADIFQGQKNSTVWGDLRFLDPGNTTVYDKARGN</sequence>
<dbReference type="EMBL" id="MKVH01000025">
    <property type="protein sequence ID" value="OJX56276.1"/>
    <property type="molecule type" value="Genomic_DNA"/>
</dbReference>
<feature type="signal peptide" evidence="1">
    <location>
        <begin position="1"/>
        <end position="24"/>
    </location>
</feature>
<evidence type="ECO:0008006" key="4">
    <source>
        <dbReference type="Google" id="ProtNLM"/>
    </source>
</evidence>
<dbReference type="InterPro" id="IPR032274">
    <property type="entry name" value="DUF4835"/>
</dbReference>
<reference evidence="2 3" key="1">
    <citation type="submission" date="2016-09" db="EMBL/GenBank/DDBJ databases">
        <title>Genome-resolved meta-omics ties microbial dynamics to process performance in biotechnology for thiocyanate degradation.</title>
        <authorList>
            <person name="Kantor R.S."/>
            <person name="Huddy R.J."/>
            <person name="Iyer R."/>
            <person name="Thomas B.C."/>
            <person name="Brown C.T."/>
            <person name="Anantharaman K."/>
            <person name="Tringe S."/>
            <person name="Hettich R.L."/>
            <person name="Harrison S.T."/>
            <person name="Banfield J.F."/>
        </authorList>
    </citation>
    <scope>NUCLEOTIDE SEQUENCE [LARGE SCALE GENOMIC DNA]</scope>
    <source>
        <strain evidence="2">59-99</strain>
    </source>
</reference>
<keyword evidence="1" id="KW-0732">Signal</keyword>
<protein>
    <recommendedName>
        <fullName evidence="4">DUF4835 domain-containing protein</fullName>
    </recommendedName>
</protein>
<dbReference type="AlphaFoldDB" id="A0A1M3KVM5"/>
<evidence type="ECO:0000313" key="3">
    <source>
        <dbReference type="Proteomes" id="UP000184233"/>
    </source>
</evidence>
<organism evidence="2 3">
    <name type="scientific">Candidatus Kapaibacterium thiocyanatum</name>
    <dbReference type="NCBI Taxonomy" id="1895771"/>
    <lineage>
        <taxon>Bacteria</taxon>
        <taxon>Pseudomonadati</taxon>
        <taxon>Candidatus Kapaibacteriota</taxon>
        <taxon>Candidatus Kapaibacteriia</taxon>
        <taxon>Candidatus Kapaibacteriales</taxon>
        <taxon>Candidatus Kapaibacteriaceae</taxon>
        <taxon>Candidatus Kapaibacterium</taxon>
    </lineage>
</organism>
<dbReference type="Proteomes" id="UP000184233">
    <property type="component" value="Unassembled WGS sequence"/>
</dbReference>
<name>A0A1M3KVM5_9BACT</name>
<dbReference type="Pfam" id="PF16119">
    <property type="entry name" value="DUF4835"/>
    <property type="match status" value="1"/>
</dbReference>
<evidence type="ECO:0000313" key="2">
    <source>
        <dbReference type="EMBL" id="OJX56276.1"/>
    </source>
</evidence>
<accession>A0A1M3KVM5</accession>
<proteinExistence type="predicted"/>
<comment type="caution">
    <text evidence="2">The sequence shown here is derived from an EMBL/GenBank/DDBJ whole genome shotgun (WGS) entry which is preliminary data.</text>
</comment>
<evidence type="ECO:0000256" key="1">
    <source>
        <dbReference type="SAM" id="SignalP"/>
    </source>
</evidence>
<feature type="chain" id="PRO_5012725124" description="DUF4835 domain-containing protein" evidence="1">
    <location>
        <begin position="25"/>
        <end position="301"/>
    </location>
</feature>
<dbReference type="STRING" id="1895771.BGO89_13130"/>
<gene>
    <name evidence="2" type="ORF">BGO89_13130</name>
</gene>